<accession>A0ABS3J3I8</accession>
<dbReference type="Gene3D" id="3.40.50.10540">
    <property type="entry name" value="Crotonobetainyl-coa:carnitine coa-transferase, domain 1"/>
    <property type="match status" value="1"/>
</dbReference>
<sequence>MPMLDDVTIVSFNHFLMGPLGAQILADLGADVIAIEALDGAFQRKWSPNNTYVDGESMLFAAANRNKRSLALDLRNPKGKDIARRLVCTADVVMENFRPGVMDRLGLGYEDVRAMNPGVVYASASGYGPDGPYKDLPGQDLLVQALSGLAAVTGTVEGGARAVGVSAVDHHGAALLAVGVLAALHRARRSGQGSRVDVSLLAAALDLQTESLTAYLNGSRPTDIRQPGHVSGWPMQGPYGIYPARDGDIAISLCSNRELGAALDTPELATIPDEENFPRRDEISSLTARGTRKFTVAELQERLTAHHVWNMPVNDYEKLEADPQVQHNGHIMAVPNAATSATVKLVAHPVSYDGERPAVRLAPQPLGAQSRDILRGLGLTEDEIGKLIADEVVGVPEVKRAPVGYAHNRT</sequence>
<gene>
    <name evidence="2" type="ORF">J1C47_11335</name>
</gene>
<comment type="caution">
    <text evidence="2">The sequence shown here is derived from an EMBL/GenBank/DDBJ whole genome shotgun (WGS) entry which is preliminary data.</text>
</comment>
<evidence type="ECO:0000313" key="3">
    <source>
        <dbReference type="Proteomes" id="UP000664288"/>
    </source>
</evidence>
<dbReference type="InterPro" id="IPR044855">
    <property type="entry name" value="CoA-Trfase_III_dom3_sf"/>
</dbReference>
<evidence type="ECO:0000256" key="1">
    <source>
        <dbReference type="ARBA" id="ARBA00022679"/>
    </source>
</evidence>
<proteinExistence type="predicted"/>
<dbReference type="Proteomes" id="UP000664288">
    <property type="component" value="Unassembled WGS sequence"/>
</dbReference>
<keyword evidence="1 2" id="KW-0808">Transferase</keyword>
<dbReference type="PANTHER" id="PTHR48207">
    <property type="entry name" value="SUCCINATE--HYDROXYMETHYLGLUTARATE COA-TRANSFERASE"/>
    <property type="match status" value="1"/>
</dbReference>
<dbReference type="Gene3D" id="3.30.1540.10">
    <property type="entry name" value="formyl-coa transferase, domain 3"/>
    <property type="match status" value="1"/>
</dbReference>
<name>A0ABS3J3I8_9HYPH</name>
<dbReference type="InterPro" id="IPR023606">
    <property type="entry name" value="CoA-Trfase_III_dom_1_sf"/>
</dbReference>
<protein>
    <submittedName>
        <fullName evidence="2">CoA transferase</fullName>
    </submittedName>
</protein>
<reference evidence="2 3" key="1">
    <citation type="submission" date="2021-03" db="EMBL/GenBank/DDBJ databases">
        <title>Whole genome sequence of Jiella sp. MQZ13P-4.</title>
        <authorList>
            <person name="Tuo L."/>
        </authorList>
    </citation>
    <scope>NUCLEOTIDE SEQUENCE [LARGE SCALE GENOMIC DNA]</scope>
    <source>
        <strain evidence="2 3">MQZ13P-4</strain>
    </source>
</reference>
<dbReference type="Pfam" id="PF02515">
    <property type="entry name" value="CoA_transf_3"/>
    <property type="match status" value="1"/>
</dbReference>
<dbReference type="PANTHER" id="PTHR48207:SF4">
    <property type="entry name" value="BLL6097 PROTEIN"/>
    <property type="match status" value="1"/>
</dbReference>
<dbReference type="InterPro" id="IPR003673">
    <property type="entry name" value="CoA-Trfase_fam_III"/>
</dbReference>
<dbReference type="SUPFAM" id="SSF89796">
    <property type="entry name" value="CoA-transferase family III (CaiB/BaiF)"/>
    <property type="match status" value="1"/>
</dbReference>
<dbReference type="InterPro" id="IPR050483">
    <property type="entry name" value="CoA-transferase_III_domain"/>
</dbReference>
<dbReference type="RefSeq" id="WP_207350883.1">
    <property type="nucleotide sequence ID" value="NZ_JAFMPY010000010.1"/>
</dbReference>
<keyword evidence="3" id="KW-1185">Reference proteome</keyword>
<organism evidence="2 3">
    <name type="scientific">Jiella sonneratiae</name>
    <dbReference type="NCBI Taxonomy" id="2816856"/>
    <lineage>
        <taxon>Bacteria</taxon>
        <taxon>Pseudomonadati</taxon>
        <taxon>Pseudomonadota</taxon>
        <taxon>Alphaproteobacteria</taxon>
        <taxon>Hyphomicrobiales</taxon>
        <taxon>Aurantimonadaceae</taxon>
        <taxon>Jiella</taxon>
    </lineage>
</organism>
<dbReference type="GO" id="GO:0016740">
    <property type="term" value="F:transferase activity"/>
    <property type="evidence" value="ECO:0007669"/>
    <property type="project" value="UniProtKB-KW"/>
</dbReference>
<dbReference type="EMBL" id="JAFMPY010000010">
    <property type="protein sequence ID" value="MBO0904235.1"/>
    <property type="molecule type" value="Genomic_DNA"/>
</dbReference>
<evidence type="ECO:0000313" key="2">
    <source>
        <dbReference type="EMBL" id="MBO0904235.1"/>
    </source>
</evidence>